<feature type="signal peptide" evidence="6">
    <location>
        <begin position="1"/>
        <end position="26"/>
    </location>
</feature>
<dbReference type="PROSITE" id="PS50847">
    <property type="entry name" value="GRAM_POS_ANCHORING"/>
    <property type="match status" value="1"/>
</dbReference>
<dbReference type="NCBIfam" id="TIGR01167">
    <property type="entry name" value="LPXTG_anchor"/>
    <property type="match status" value="1"/>
</dbReference>
<evidence type="ECO:0000256" key="4">
    <source>
        <dbReference type="ARBA" id="ARBA00023088"/>
    </source>
</evidence>
<evidence type="ECO:0000256" key="3">
    <source>
        <dbReference type="ARBA" id="ARBA00022729"/>
    </source>
</evidence>
<dbReference type="RefSeq" id="WP_349165193.1">
    <property type="nucleotide sequence ID" value="NZ_JBBMFE010000015.1"/>
</dbReference>
<keyword evidence="5" id="KW-0472">Membrane</keyword>
<dbReference type="NCBIfam" id="NF033902">
    <property type="entry name" value="iso_D2_wall_anc"/>
    <property type="match status" value="1"/>
</dbReference>
<feature type="domain" description="Gram-positive cocci surface proteins LPxTG" evidence="7">
    <location>
        <begin position="441"/>
        <end position="477"/>
    </location>
</feature>
<proteinExistence type="predicted"/>
<evidence type="ECO:0000256" key="5">
    <source>
        <dbReference type="SAM" id="Phobius"/>
    </source>
</evidence>
<evidence type="ECO:0000256" key="6">
    <source>
        <dbReference type="SAM" id="SignalP"/>
    </source>
</evidence>
<dbReference type="InterPro" id="IPR048052">
    <property type="entry name" value="FM1-like"/>
</dbReference>
<evidence type="ECO:0000256" key="1">
    <source>
        <dbReference type="ARBA" id="ARBA00022512"/>
    </source>
</evidence>
<keyword evidence="5" id="KW-1133">Transmembrane helix</keyword>
<dbReference type="Gene3D" id="2.60.40.10">
    <property type="entry name" value="Immunoglobulins"/>
    <property type="match status" value="1"/>
</dbReference>
<dbReference type="InterPro" id="IPR041033">
    <property type="entry name" value="SpaA_PFL_dom_1"/>
</dbReference>
<evidence type="ECO:0000256" key="2">
    <source>
        <dbReference type="ARBA" id="ARBA00022525"/>
    </source>
</evidence>
<comment type="caution">
    <text evidence="8">The sequence shown here is derived from an EMBL/GenBank/DDBJ whole genome shotgun (WGS) entry which is preliminary data.</text>
</comment>
<dbReference type="InterPro" id="IPR019931">
    <property type="entry name" value="LPXTG_anchor"/>
</dbReference>
<dbReference type="Pfam" id="PF17802">
    <property type="entry name" value="SpaA"/>
    <property type="match status" value="1"/>
</dbReference>
<feature type="chain" id="PRO_5045374618" evidence="6">
    <location>
        <begin position="27"/>
        <end position="477"/>
    </location>
</feature>
<evidence type="ECO:0000259" key="7">
    <source>
        <dbReference type="PROSITE" id="PS50847"/>
    </source>
</evidence>
<accession>A0ABV1FKK1</accession>
<protein>
    <submittedName>
        <fullName evidence="8">SpaH/EbpB family LPXTG-anchored major pilin</fullName>
    </submittedName>
</protein>
<dbReference type="EMBL" id="JBBMFE010000015">
    <property type="protein sequence ID" value="MEQ2473590.1"/>
    <property type="molecule type" value="Genomic_DNA"/>
</dbReference>
<keyword evidence="5" id="KW-0812">Transmembrane</keyword>
<evidence type="ECO:0000313" key="9">
    <source>
        <dbReference type="Proteomes" id="UP001438008"/>
    </source>
</evidence>
<feature type="transmembrane region" description="Helical" evidence="5">
    <location>
        <begin position="447"/>
        <end position="469"/>
    </location>
</feature>
<reference evidence="8 9" key="1">
    <citation type="submission" date="2024-03" db="EMBL/GenBank/DDBJ databases">
        <title>Human intestinal bacterial collection.</title>
        <authorList>
            <person name="Pauvert C."/>
            <person name="Hitch T.C.A."/>
            <person name="Clavel T."/>
        </authorList>
    </citation>
    <scope>NUCLEOTIDE SEQUENCE [LARGE SCALE GENOMIC DNA]</scope>
    <source>
        <strain evidence="8 9">CLA-AA-H132</strain>
    </source>
</reference>
<keyword evidence="1" id="KW-0134">Cell wall</keyword>
<evidence type="ECO:0000313" key="8">
    <source>
        <dbReference type="EMBL" id="MEQ2473590.1"/>
    </source>
</evidence>
<keyword evidence="9" id="KW-1185">Reference proteome</keyword>
<name>A0ABV1FKK1_9FIRM</name>
<keyword evidence="4" id="KW-0572">Peptidoglycan-anchor</keyword>
<keyword evidence="2" id="KW-0964">Secreted</keyword>
<organism evidence="8 9">
    <name type="scientific">Laedolimicola intestinihominis</name>
    <dbReference type="NCBI Taxonomy" id="3133166"/>
    <lineage>
        <taxon>Bacteria</taxon>
        <taxon>Bacillati</taxon>
        <taxon>Bacillota</taxon>
        <taxon>Clostridia</taxon>
        <taxon>Lachnospirales</taxon>
        <taxon>Lachnospiraceae</taxon>
        <taxon>Laedolimicola</taxon>
    </lineage>
</organism>
<sequence length="477" mass="51014">MKKYRKIWAVLLTLAMVLGMSMTTMAAAPTSKIEVKGLSAQEEETVNLYAAITLNEAENAWVVADWAQPYVTLDTANNKYIVTDWAGLSAAAAGTPIQQQHAVGVTNVTFNNVPVGAYVITASGNKINYAPMVAETYDNTAETLQAKNAEVTAKSTGYELTKKQKIEATGNKFVKRGETLTFEITTTFPAFEKADSKDNVFTIVDTPTGLDITDITSLTVGNAALTKDTDYTMTKDSATGAVTIDLTKYIGKENAHAGQTVVVTYTAIVTAAEGTADGGIYKNTANAYRNGTETGGDNEEGWTGDITLTKTDDAENEKDRKQLNGAEFEVYKNFEEKDGKVTANETDKLYFVKETDGVYKLALSNEEEGATSTVVATSGTVRVKGLDEGTYWFKETKAPSGYSINAAGKQVTITLPTATDNGKLQNVSVSDTLTDTKLSALPSTGGIGTTIFTIGGCAIMIAAAFLFFASRKKNDNK</sequence>
<dbReference type="InterPro" id="IPR013783">
    <property type="entry name" value="Ig-like_fold"/>
</dbReference>
<dbReference type="Proteomes" id="UP001438008">
    <property type="component" value="Unassembled WGS sequence"/>
</dbReference>
<dbReference type="Pfam" id="PF00746">
    <property type="entry name" value="Gram_pos_anchor"/>
    <property type="match status" value="1"/>
</dbReference>
<keyword evidence="3 6" id="KW-0732">Signal</keyword>
<gene>
    <name evidence="8" type="ORF">WMO29_13990</name>
</gene>
<dbReference type="Gene3D" id="2.60.40.740">
    <property type="match status" value="1"/>
</dbReference>